<dbReference type="PANTHER" id="PTHR33446">
    <property type="entry name" value="PROTEIN TONB-RELATED"/>
    <property type="match status" value="1"/>
</dbReference>
<keyword evidence="9" id="KW-0472">Membrane</keyword>
<reference evidence="11 12" key="1">
    <citation type="submission" date="2019-05" db="EMBL/GenBank/DDBJ databases">
        <title>Arcobacter sp. nov., isolated from sea sediment.</title>
        <authorList>
            <person name="Kim W."/>
        </authorList>
    </citation>
    <scope>NUCLEOTIDE SEQUENCE [LARGE SCALE GENOMIC DNA]</scope>
    <source>
        <strain evidence="11 12">CAU 1517</strain>
    </source>
</reference>
<name>A0A5R8Y273_9BACT</name>
<keyword evidence="8" id="KW-1133">Transmembrane helix</keyword>
<accession>A0A5R8Y273</accession>
<evidence type="ECO:0000313" key="11">
    <source>
        <dbReference type="EMBL" id="TLP39353.1"/>
    </source>
</evidence>
<evidence type="ECO:0000256" key="4">
    <source>
        <dbReference type="ARBA" id="ARBA00022475"/>
    </source>
</evidence>
<dbReference type="InterPro" id="IPR051045">
    <property type="entry name" value="TonB-dependent_transducer"/>
</dbReference>
<dbReference type="GO" id="GO:0031992">
    <property type="term" value="F:energy transducer activity"/>
    <property type="evidence" value="ECO:0007669"/>
    <property type="project" value="TreeGrafter"/>
</dbReference>
<keyword evidence="3" id="KW-0813">Transport</keyword>
<evidence type="ECO:0000256" key="5">
    <source>
        <dbReference type="ARBA" id="ARBA00022519"/>
    </source>
</evidence>
<dbReference type="InterPro" id="IPR037682">
    <property type="entry name" value="TonB_C"/>
</dbReference>
<dbReference type="GO" id="GO:0098797">
    <property type="term" value="C:plasma membrane protein complex"/>
    <property type="evidence" value="ECO:0007669"/>
    <property type="project" value="TreeGrafter"/>
</dbReference>
<sequence>MLNKFLMLTSVFLILFVHFTLFASTERRIEKVVVNEPQMVQKISLQKVILKKPEIKKVEQKKEVKKIVKQKVLKKVAKKAEKKVLKKEIKKKETIEKVVEKTTTKTQPQVTKKIVKPKKVEKMVSVEELNVIKNKYLNKLRNLIEDKKIYPNSAKRLKQQGRVIVSFLITKEGTFKNISLKDSSKYKKLNKAALELLNNISKFEPIPDELGKNKWVIEIPINYKILRA</sequence>
<dbReference type="GO" id="GO:0055085">
    <property type="term" value="P:transmembrane transport"/>
    <property type="evidence" value="ECO:0007669"/>
    <property type="project" value="InterPro"/>
</dbReference>
<keyword evidence="6" id="KW-0812">Transmembrane</keyword>
<dbReference type="OrthoDB" id="9782624at2"/>
<evidence type="ECO:0000256" key="9">
    <source>
        <dbReference type="ARBA" id="ARBA00023136"/>
    </source>
</evidence>
<protein>
    <submittedName>
        <fullName evidence="11">Energy transducer TonB</fullName>
    </submittedName>
</protein>
<gene>
    <name evidence="11" type="ORF">FDK22_05640</name>
</gene>
<dbReference type="Gene3D" id="3.30.1150.10">
    <property type="match status" value="1"/>
</dbReference>
<dbReference type="Pfam" id="PF03544">
    <property type="entry name" value="TonB_C"/>
    <property type="match status" value="1"/>
</dbReference>
<evidence type="ECO:0000313" key="12">
    <source>
        <dbReference type="Proteomes" id="UP000308901"/>
    </source>
</evidence>
<keyword evidence="7" id="KW-0653">Protein transport</keyword>
<keyword evidence="5" id="KW-0997">Cell inner membrane</keyword>
<evidence type="ECO:0000256" key="3">
    <source>
        <dbReference type="ARBA" id="ARBA00022448"/>
    </source>
</evidence>
<evidence type="ECO:0000256" key="2">
    <source>
        <dbReference type="ARBA" id="ARBA00006555"/>
    </source>
</evidence>
<dbReference type="PANTHER" id="PTHR33446:SF2">
    <property type="entry name" value="PROTEIN TONB"/>
    <property type="match status" value="1"/>
</dbReference>
<comment type="caution">
    <text evidence="11">The sequence shown here is derived from an EMBL/GenBank/DDBJ whole genome shotgun (WGS) entry which is preliminary data.</text>
</comment>
<evidence type="ECO:0000256" key="8">
    <source>
        <dbReference type="ARBA" id="ARBA00022989"/>
    </source>
</evidence>
<evidence type="ECO:0000256" key="7">
    <source>
        <dbReference type="ARBA" id="ARBA00022927"/>
    </source>
</evidence>
<comment type="subcellular location">
    <subcellularLocation>
        <location evidence="1">Cell inner membrane</location>
        <topology evidence="1">Single-pass membrane protein</topology>
        <orientation evidence="1">Periplasmic side</orientation>
    </subcellularLocation>
</comment>
<evidence type="ECO:0000256" key="1">
    <source>
        <dbReference type="ARBA" id="ARBA00004383"/>
    </source>
</evidence>
<proteinExistence type="inferred from homology"/>
<dbReference type="InterPro" id="IPR006260">
    <property type="entry name" value="TonB/TolA_C"/>
</dbReference>
<dbReference type="NCBIfam" id="TIGR01352">
    <property type="entry name" value="tonB_Cterm"/>
    <property type="match status" value="1"/>
</dbReference>
<dbReference type="SUPFAM" id="SSF74653">
    <property type="entry name" value="TolA/TonB C-terminal domain"/>
    <property type="match status" value="1"/>
</dbReference>
<dbReference type="EMBL" id="VANU01000002">
    <property type="protein sequence ID" value="TLP39353.1"/>
    <property type="molecule type" value="Genomic_DNA"/>
</dbReference>
<comment type="similarity">
    <text evidence="2">Belongs to the TonB family.</text>
</comment>
<keyword evidence="4" id="KW-1003">Cell membrane</keyword>
<evidence type="ECO:0000259" key="10">
    <source>
        <dbReference type="PROSITE" id="PS52015"/>
    </source>
</evidence>
<feature type="domain" description="TonB C-terminal" evidence="10">
    <location>
        <begin position="135"/>
        <end position="228"/>
    </location>
</feature>
<keyword evidence="12" id="KW-1185">Reference proteome</keyword>
<organism evidence="11 12">
    <name type="scientific">Arcobacter arenosus</name>
    <dbReference type="NCBI Taxonomy" id="2576037"/>
    <lineage>
        <taxon>Bacteria</taxon>
        <taxon>Pseudomonadati</taxon>
        <taxon>Campylobacterota</taxon>
        <taxon>Epsilonproteobacteria</taxon>
        <taxon>Campylobacterales</taxon>
        <taxon>Arcobacteraceae</taxon>
        <taxon>Arcobacter</taxon>
    </lineage>
</organism>
<dbReference type="PROSITE" id="PS52015">
    <property type="entry name" value="TONB_CTD"/>
    <property type="match status" value="1"/>
</dbReference>
<evidence type="ECO:0000256" key="6">
    <source>
        <dbReference type="ARBA" id="ARBA00022692"/>
    </source>
</evidence>
<dbReference type="AlphaFoldDB" id="A0A5R8Y273"/>
<dbReference type="Proteomes" id="UP000308901">
    <property type="component" value="Unassembled WGS sequence"/>
</dbReference>
<dbReference type="GO" id="GO:0015031">
    <property type="term" value="P:protein transport"/>
    <property type="evidence" value="ECO:0007669"/>
    <property type="project" value="UniProtKB-KW"/>
</dbReference>